<proteinExistence type="predicted"/>
<dbReference type="RefSeq" id="WP_172611176.1">
    <property type="nucleotide sequence ID" value="NZ_CP053746.1"/>
</dbReference>
<dbReference type="GO" id="GO:0015074">
    <property type="term" value="P:DNA integration"/>
    <property type="evidence" value="ECO:0007669"/>
    <property type="project" value="InterPro"/>
</dbReference>
<dbReference type="NCBIfam" id="NF033577">
    <property type="entry name" value="transpos_IS481"/>
    <property type="match status" value="1"/>
</dbReference>
<dbReference type="KEGG" id="pgg:FX982_02741"/>
<dbReference type="InterPro" id="IPR012337">
    <property type="entry name" value="RNaseH-like_sf"/>
</dbReference>
<dbReference type="InterPro" id="IPR047656">
    <property type="entry name" value="IS481-like_transpos"/>
</dbReference>
<dbReference type="GO" id="GO:0003676">
    <property type="term" value="F:nucleic acid binding"/>
    <property type="evidence" value="ECO:0007669"/>
    <property type="project" value="InterPro"/>
</dbReference>
<feature type="domain" description="Integrase catalytic" evidence="1">
    <location>
        <begin position="130"/>
        <end position="298"/>
    </location>
</feature>
<dbReference type="PROSITE" id="PS50994">
    <property type="entry name" value="INTEGRASE"/>
    <property type="match status" value="1"/>
</dbReference>
<dbReference type="PANTHER" id="PTHR35004">
    <property type="entry name" value="TRANSPOSASE RV3428C-RELATED"/>
    <property type="match status" value="1"/>
</dbReference>
<keyword evidence="3" id="KW-1185">Reference proteome</keyword>
<dbReference type="InterPro" id="IPR001584">
    <property type="entry name" value="Integrase_cat-core"/>
</dbReference>
<dbReference type="InterPro" id="IPR009057">
    <property type="entry name" value="Homeodomain-like_sf"/>
</dbReference>
<dbReference type="Proteomes" id="UP000501989">
    <property type="component" value="Chromosome"/>
</dbReference>
<accession>A0A6M8MP02</accession>
<protein>
    <recommendedName>
        <fullName evidence="1">Integrase catalytic domain-containing protein</fullName>
    </recommendedName>
</protein>
<dbReference type="EMBL" id="CP053746">
    <property type="protein sequence ID" value="QKF51773.1"/>
    <property type="molecule type" value="Genomic_DNA"/>
</dbReference>
<dbReference type="SUPFAM" id="SSF53098">
    <property type="entry name" value="Ribonuclease H-like"/>
    <property type="match status" value="1"/>
</dbReference>
<sequence>MPWNTRDAMSLKTEFVALALQPGSNKRELCRRFGISPPTAYKWLKRFELDGVQGLQAQSRRPLSNPKLTQADLEAEVVKLRRDQPAWGGRKISNLLDKRIAPSTVTNVLHRHGLILPSENLLQASGKRFEHEAPNDLWQMDFKGHFAIQQGRCQPLTLLDDHSRFNLAIEACANQQKGTVQQKLTQIFRHFGLPARLNLDNGAPWGSPRNPGELSELSIWLVRLGIRVSFSRPRHPQTNGKLERFHRSLKAEVLNGRHYCTLADAQAAFDRWREIYNHQRPHEALGLKAPMSRYRASPWAFPEQLSEFEYGPDDVVAKVYHSRFRFRKHYFSIAKGLVGQLIAIRPDPQSEELFKIYFCHHLLRTININQPDYD</sequence>
<dbReference type="AlphaFoldDB" id="A0A6M8MP02"/>
<reference evidence="3" key="1">
    <citation type="submission" date="2019-12" db="EMBL/GenBank/DDBJ databases">
        <title>Endophytic bacteria associated with Panax ginseng seedlings.</title>
        <authorList>
            <person name="Park J.M."/>
            <person name="Shin R."/>
            <person name="Jo S.H."/>
        </authorList>
    </citation>
    <scope>NUCLEOTIDE SEQUENCE [LARGE SCALE GENOMIC DNA]</scope>
    <source>
        <strain evidence="3">PgKB30</strain>
    </source>
</reference>
<dbReference type="InterPro" id="IPR036397">
    <property type="entry name" value="RNaseH_sf"/>
</dbReference>
<evidence type="ECO:0000313" key="3">
    <source>
        <dbReference type="Proteomes" id="UP000501989"/>
    </source>
</evidence>
<evidence type="ECO:0000313" key="2">
    <source>
        <dbReference type="EMBL" id="QKF51773.1"/>
    </source>
</evidence>
<organism evidence="2 3">
    <name type="scientific">Pseudomonas graminis</name>
    <dbReference type="NCBI Taxonomy" id="158627"/>
    <lineage>
        <taxon>Bacteria</taxon>
        <taxon>Pseudomonadati</taxon>
        <taxon>Pseudomonadota</taxon>
        <taxon>Gammaproteobacteria</taxon>
        <taxon>Pseudomonadales</taxon>
        <taxon>Pseudomonadaceae</taxon>
        <taxon>Pseudomonas</taxon>
    </lineage>
</organism>
<gene>
    <name evidence="2" type="ORF">FX982_02741</name>
</gene>
<name>A0A6M8MP02_9PSED</name>
<dbReference type="Pfam" id="PF13565">
    <property type="entry name" value="HTH_32"/>
    <property type="match status" value="1"/>
</dbReference>
<dbReference type="SUPFAM" id="SSF46689">
    <property type="entry name" value="Homeodomain-like"/>
    <property type="match status" value="1"/>
</dbReference>
<dbReference type="Gene3D" id="3.30.420.10">
    <property type="entry name" value="Ribonuclease H-like superfamily/Ribonuclease H"/>
    <property type="match status" value="1"/>
</dbReference>
<evidence type="ECO:0000259" key="1">
    <source>
        <dbReference type="PROSITE" id="PS50994"/>
    </source>
</evidence>
<dbReference type="Pfam" id="PF13683">
    <property type="entry name" value="rve_3"/>
    <property type="match status" value="1"/>
</dbReference>
<dbReference type="PANTHER" id="PTHR35004:SF6">
    <property type="entry name" value="TRANSPOSASE"/>
    <property type="match status" value="1"/>
</dbReference>